<keyword evidence="4" id="KW-1185">Reference proteome</keyword>
<accession>A0A4P7IAM2</accession>
<dbReference type="InterPro" id="IPR008979">
    <property type="entry name" value="Galactose-bd-like_sf"/>
</dbReference>
<evidence type="ECO:0000259" key="2">
    <source>
        <dbReference type="Pfam" id="PF25302"/>
    </source>
</evidence>
<protein>
    <submittedName>
        <fullName evidence="3">Zinc ribbon domain-containing protein</fullName>
    </submittedName>
</protein>
<evidence type="ECO:0000313" key="3">
    <source>
        <dbReference type="EMBL" id="QBX54058.1"/>
    </source>
</evidence>
<dbReference type="Gene3D" id="2.60.120.260">
    <property type="entry name" value="Galactose-binding domain-like"/>
    <property type="match status" value="1"/>
</dbReference>
<dbReference type="Proteomes" id="UP000294853">
    <property type="component" value="Chromosome"/>
</dbReference>
<name>A0A4P7IAM2_9ACTN</name>
<dbReference type="KEGG" id="nsn:EXE58_00255"/>
<dbReference type="SUPFAM" id="SSF49785">
    <property type="entry name" value="Galactose-binding domain-like"/>
    <property type="match status" value="1"/>
</dbReference>
<feature type="compositionally biased region" description="Low complexity" evidence="1">
    <location>
        <begin position="110"/>
        <end position="123"/>
    </location>
</feature>
<dbReference type="Pfam" id="PF25302">
    <property type="entry name" value="NADase_transloc"/>
    <property type="match status" value="1"/>
</dbReference>
<dbReference type="NCBIfam" id="NF047619">
    <property type="entry name" value="NADase_discoid"/>
    <property type="match status" value="1"/>
</dbReference>
<dbReference type="AlphaFoldDB" id="A0A4P7IAM2"/>
<dbReference type="RefSeq" id="WP_135266033.1">
    <property type="nucleotide sequence ID" value="NZ_CP038436.1"/>
</dbReference>
<sequence length="286" mass="30236">METCERCGAELGVGRFCLNCGHPVGAPVEDAEAFLPWIREDEPHDDHVAPHAPPAPEDTERGAGDEPSPAWLPWLGGTVVLVVLLLVLVSCLGDEGGDPGTAQDPTTGATTPQEPEPTGSTTPEEPKARPVDVSRSSTVTAPVTAPSTQDLDGQLVSYEAARMLDGQLATAWRMPGDGTGTTLTFRLAEPTEIVRVGLVNGYAKQIAGVDWYPNNRRITTVTWGFGDATRDQSLALRPTLQLTRVQPVTTRTVTLTITGVTPPGAGTLGRDYTAISEVRLIGRPAG</sequence>
<evidence type="ECO:0000313" key="4">
    <source>
        <dbReference type="Proteomes" id="UP000294853"/>
    </source>
</evidence>
<dbReference type="EMBL" id="CP038436">
    <property type="protein sequence ID" value="QBX54058.1"/>
    <property type="molecule type" value="Genomic_DNA"/>
</dbReference>
<gene>
    <name evidence="3" type="ORF">EXE58_00255</name>
</gene>
<evidence type="ECO:0000256" key="1">
    <source>
        <dbReference type="SAM" id="MobiDB-lite"/>
    </source>
</evidence>
<proteinExistence type="predicted"/>
<reference evidence="3 4" key="1">
    <citation type="submission" date="2019-03" db="EMBL/GenBank/DDBJ databases">
        <title>Three New Species of Nocardioides, Nocardioides euryhalodurans sp. nov., Nocardioides seonyuensis sp. nov. and Nocardioides eburneoflavus sp. nov. Iolated from Soil.</title>
        <authorList>
            <person name="Roh S.G."/>
            <person name="Lee C."/>
            <person name="Kim M.-K."/>
            <person name="Kim S.B."/>
        </authorList>
    </citation>
    <scope>NUCLEOTIDE SEQUENCE [LARGE SCALE GENOMIC DNA]</scope>
    <source>
        <strain evidence="3 4">MMS17-SY207-3</strain>
    </source>
</reference>
<feature type="compositionally biased region" description="Polar residues" evidence="1">
    <location>
        <begin position="134"/>
        <end position="150"/>
    </location>
</feature>
<dbReference type="OrthoDB" id="3712014at2"/>
<feature type="domain" description="NAD glycohydrolase translocation F5/8 type C" evidence="2">
    <location>
        <begin position="137"/>
        <end position="279"/>
    </location>
</feature>
<organism evidence="3 4">
    <name type="scientific">Nocardioides seonyuensis</name>
    <dbReference type="NCBI Taxonomy" id="2518371"/>
    <lineage>
        <taxon>Bacteria</taxon>
        <taxon>Bacillati</taxon>
        <taxon>Actinomycetota</taxon>
        <taxon>Actinomycetes</taxon>
        <taxon>Propionibacteriales</taxon>
        <taxon>Nocardioidaceae</taxon>
        <taxon>Nocardioides</taxon>
    </lineage>
</organism>
<feature type="region of interest" description="Disordered" evidence="1">
    <location>
        <begin position="43"/>
        <end position="69"/>
    </location>
</feature>
<dbReference type="InterPro" id="IPR057561">
    <property type="entry name" value="NADase_transloc"/>
</dbReference>
<feature type="region of interest" description="Disordered" evidence="1">
    <location>
        <begin position="97"/>
        <end position="150"/>
    </location>
</feature>